<dbReference type="GO" id="GO:0032589">
    <property type="term" value="C:neuron projection membrane"/>
    <property type="evidence" value="ECO:0007669"/>
    <property type="project" value="TreeGrafter"/>
</dbReference>
<dbReference type="KEGG" id="hazt:108677954"/>
<dbReference type="OrthoDB" id="6370319at2759"/>
<accession>A0A8B7P9B1</accession>
<dbReference type="RefSeq" id="XP_018021761.1">
    <property type="nucleotide sequence ID" value="XM_018166272.1"/>
</dbReference>
<dbReference type="InterPro" id="IPR013783">
    <property type="entry name" value="Ig-like_fold"/>
</dbReference>
<dbReference type="InterPro" id="IPR013151">
    <property type="entry name" value="Immunoglobulin_dom"/>
</dbReference>
<dbReference type="PANTHER" id="PTHR23279">
    <property type="entry name" value="DEFECTIVE PROBOSCIS EXTENSION RESPONSE DPR -RELATED"/>
    <property type="match status" value="1"/>
</dbReference>
<sequence>MNFLENCSRKSARQTAIIAVFWFMQFAIQRGSSVQEGRLWTTFTGSGQISKGPGNTAAEALVKWPVNNRLGPNTVPRGSYTTLLSLQNQTGGFTSLVNMTSNVNINDVEVNMDENDGTWRRPIAGVRELRASASQDNRFVSKNNSVVTAQVASTAILHCRTSSATGGLVSWIRKRDYQLLTVGLKTHSMDDRFTINYVHWDWQLHIRYVQPRDAGTYECQVSS</sequence>
<dbReference type="SUPFAM" id="SSF48726">
    <property type="entry name" value="Immunoglobulin"/>
    <property type="match status" value="1"/>
</dbReference>
<dbReference type="InterPro" id="IPR036179">
    <property type="entry name" value="Ig-like_dom_sf"/>
</dbReference>
<evidence type="ECO:0000259" key="1">
    <source>
        <dbReference type="PROSITE" id="PS50835"/>
    </source>
</evidence>
<organism evidence="2 3">
    <name type="scientific">Hyalella azteca</name>
    <name type="common">Amphipod</name>
    <dbReference type="NCBI Taxonomy" id="294128"/>
    <lineage>
        <taxon>Eukaryota</taxon>
        <taxon>Metazoa</taxon>
        <taxon>Ecdysozoa</taxon>
        <taxon>Arthropoda</taxon>
        <taxon>Crustacea</taxon>
        <taxon>Multicrustacea</taxon>
        <taxon>Malacostraca</taxon>
        <taxon>Eumalacostraca</taxon>
        <taxon>Peracarida</taxon>
        <taxon>Amphipoda</taxon>
        <taxon>Senticaudata</taxon>
        <taxon>Talitrida</taxon>
        <taxon>Talitroidea</taxon>
        <taxon>Hyalellidae</taxon>
        <taxon>Hyalella</taxon>
    </lineage>
</organism>
<dbReference type="GO" id="GO:0050808">
    <property type="term" value="P:synapse organization"/>
    <property type="evidence" value="ECO:0007669"/>
    <property type="project" value="TreeGrafter"/>
</dbReference>
<feature type="domain" description="Ig-like" evidence="1">
    <location>
        <begin position="122"/>
        <end position="223"/>
    </location>
</feature>
<dbReference type="GeneID" id="108677954"/>
<protein>
    <submittedName>
        <fullName evidence="3">Uncharacterized protein LOC108677954</fullName>
    </submittedName>
</protein>
<dbReference type="Pfam" id="PF00047">
    <property type="entry name" value="ig"/>
    <property type="match status" value="1"/>
</dbReference>
<dbReference type="AlphaFoldDB" id="A0A8B7P9B1"/>
<proteinExistence type="predicted"/>
<name>A0A8B7P9B1_HYAAZ</name>
<feature type="non-terminal residue" evidence="3">
    <location>
        <position position="223"/>
    </location>
</feature>
<dbReference type="InterPro" id="IPR037448">
    <property type="entry name" value="Zig-8"/>
</dbReference>
<gene>
    <name evidence="3" type="primary">LOC108677954</name>
</gene>
<keyword evidence="2" id="KW-1185">Reference proteome</keyword>
<evidence type="ECO:0000313" key="3">
    <source>
        <dbReference type="RefSeq" id="XP_018021761.1"/>
    </source>
</evidence>
<evidence type="ECO:0000313" key="2">
    <source>
        <dbReference type="Proteomes" id="UP000694843"/>
    </source>
</evidence>
<dbReference type="Gene3D" id="2.60.40.10">
    <property type="entry name" value="Immunoglobulins"/>
    <property type="match status" value="1"/>
</dbReference>
<dbReference type="Proteomes" id="UP000694843">
    <property type="component" value="Unplaced"/>
</dbReference>
<dbReference type="PANTHER" id="PTHR23279:SF37">
    <property type="entry name" value="DEFECTIVE PROBOSCIS EXTENSION RESPONSE 13, ISOFORM B"/>
    <property type="match status" value="1"/>
</dbReference>
<reference evidence="3" key="1">
    <citation type="submission" date="2025-08" db="UniProtKB">
        <authorList>
            <consortium name="RefSeq"/>
        </authorList>
    </citation>
    <scope>IDENTIFICATION</scope>
</reference>
<dbReference type="PROSITE" id="PS50835">
    <property type="entry name" value="IG_LIKE"/>
    <property type="match status" value="1"/>
</dbReference>
<dbReference type="InterPro" id="IPR007110">
    <property type="entry name" value="Ig-like_dom"/>
</dbReference>